<feature type="domain" description="Alpha-D-phosphohexomutase alpha/beta/alpha" evidence="10">
    <location>
        <begin position="39"/>
        <end position="176"/>
    </location>
</feature>
<dbReference type="NCBIfam" id="TIGR01455">
    <property type="entry name" value="glmM"/>
    <property type="match status" value="1"/>
</dbReference>
<protein>
    <recommendedName>
        <fullName evidence="6 8">Phosphoglucosamine mutase</fullName>
        <ecNumber evidence="6 8">5.4.2.10</ecNumber>
    </recommendedName>
</protein>
<evidence type="ECO:0000256" key="6">
    <source>
        <dbReference type="HAMAP-Rule" id="MF_01554"/>
    </source>
</evidence>
<dbReference type="EMBL" id="JBEPNZ010000001">
    <property type="protein sequence ID" value="MET3945086.1"/>
    <property type="molecule type" value="Genomic_DNA"/>
</dbReference>
<dbReference type="PRINTS" id="PR00509">
    <property type="entry name" value="PGMPMM"/>
</dbReference>
<comment type="PTM">
    <text evidence="6">Activated by phosphorylation.</text>
</comment>
<feature type="binding site" description="via phosphate group" evidence="6">
    <location>
        <position position="140"/>
    </location>
    <ligand>
        <name>Mg(2+)</name>
        <dbReference type="ChEBI" id="CHEBI:18420"/>
    </ligand>
</feature>
<dbReference type="Gene3D" id="3.30.310.50">
    <property type="entry name" value="Alpha-D-phosphohexomutase, C-terminal domain"/>
    <property type="match status" value="1"/>
</dbReference>
<accession>A0ABV2NZS3</accession>
<evidence type="ECO:0000259" key="12">
    <source>
        <dbReference type="Pfam" id="PF02880"/>
    </source>
</evidence>
<dbReference type="InterPro" id="IPR005844">
    <property type="entry name" value="A-D-PHexomutase_a/b/a-I"/>
</dbReference>
<dbReference type="InterPro" id="IPR036900">
    <property type="entry name" value="A-D-PHexomutase_C_sf"/>
</dbReference>
<sequence>MEFAFETLWITAKTPVKEAICWVTERASIGKGIIAHMTRLFGTDGVRGLANEALTASLALKLGAAAATVLTKDRGSARRRPVALIGRDPRVSGEMLAAAMAAGMASKGVDVLRVGVIPTPGLAFLTDDYGADIGVMISASHNPMPDNGIKFFAAGGKKLPDAVEDEIERAMSALEETGPTGTAIGRVIEEASDAQERYLAHLKEAVGTSLSGIKVVVDCANGAASEIAPKAYAAAGAEVTAIHNTPNAYNINDGSGSTHMDQIQAAVVEHGADLGLAHDGDADRCLAVDAQGNVVDGDQIMAVLATGMKESNSLKDNTLVATVMSNLGLKLAMQREGIAVRETKVGDRYVLEELGRGDFSLGGEQSGHIVVPGQATTGDGVLSGLMLMERMAQTGKSLAELASVMTVLPQTLINVPVSNKARILDDASVKGAIAEAEAELGDSGRVLLRPSGTEELFRVMVEAAEEEQARKVAGRLAAVVAAV</sequence>
<comment type="cofactor">
    <cofactor evidence="6">
        <name>Mg(2+)</name>
        <dbReference type="ChEBI" id="CHEBI:18420"/>
    </cofactor>
    <text evidence="6">Binds 1 Mg(2+) ion per subunit.</text>
</comment>
<feature type="binding site" evidence="6">
    <location>
        <position position="281"/>
    </location>
    <ligand>
        <name>Mg(2+)</name>
        <dbReference type="ChEBI" id="CHEBI:18420"/>
    </ligand>
</feature>
<dbReference type="InterPro" id="IPR005845">
    <property type="entry name" value="A-D-PHexomutase_a/b/a-II"/>
</dbReference>
<evidence type="ECO:0000256" key="2">
    <source>
        <dbReference type="ARBA" id="ARBA00022553"/>
    </source>
</evidence>
<evidence type="ECO:0000256" key="3">
    <source>
        <dbReference type="ARBA" id="ARBA00022723"/>
    </source>
</evidence>
<evidence type="ECO:0000259" key="11">
    <source>
        <dbReference type="Pfam" id="PF02879"/>
    </source>
</evidence>
<feature type="binding site" evidence="6">
    <location>
        <position position="283"/>
    </location>
    <ligand>
        <name>Mg(2+)</name>
        <dbReference type="ChEBI" id="CHEBI:18420"/>
    </ligand>
</feature>
<dbReference type="InterPro" id="IPR050060">
    <property type="entry name" value="Phosphoglucosamine_mutase"/>
</dbReference>
<feature type="modified residue" description="Phosphoserine" evidence="6">
    <location>
        <position position="140"/>
    </location>
</feature>
<feature type="active site" description="Phosphoserine intermediate" evidence="6">
    <location>
        <position position="140"/>
    </location>
</feature>
<gene>
    <name evidence="6" type="primary">glmM</name>
    <name evidence="13" type="ORF">JOF50_001885</name>
</gene>
<dbReference type="Pfam" id="PF00408">
    <property type="entry name" value="PGM_PMM_IV"/>
    <property type="match status" value="1"/>
</dbReference>
<dbReference type="SUPFAM" id="SSF53738">
    <property type="entry name" value="Phosphoglucomutase, first 3 domains"/>
    <property type="match status" value="3"/>
</dbReference>
<feature type="binding site" evidence="6">
    <location>
        <position position="279"/>
    </location>
    <ligand>
        <name>Mg(2+)</name>
        <dbReference type="ChEBI" id="CHEBI:18420"/>
    </ligand>
</feature>
<comment type="function">
    <text evidence="6 8">Catalyzes the conversion of glucosamine-6-phosphate to glucosamine-1-phosphate.</text>
</comment>
<dbReference type="InterPro" id="IPR005843">
    <property type="entry name" value="A-D-PHexomutase_C"/>
</dbReference>
<comment type="caution">
    <text evidence="13">The sequence shown here is derived from an EMBL/GenBank/DDBJ whole genome shotgun (WGS) entry which is preliminary data.</text>
</comment>
<feature type="domain" description="Alpha-D-phosphohexomutase alpha/beta/alpha" evidence="11">
    <location>
        <begin position="197"/>
        <end position="292"/>
    </location>
</feature>
<evidence type="ECO:0000313" key="13">
    <source>
        <dbReference type="EMBL" id="MET3945086.1"/>
    </source>
</evidence>
<dbReference type="Pfam" id="PF02879">
    <property type="entry name" value="PGM_PMM_II"/>
    <property type="match status" value="1"/>
</dbReference>
<comment type="catalytic activity">
    <reaction evidence="6 8">
        <text>alpha-D-glucosamine 1-phosphate = D-glucosamine 6-phosphate</text>
        <dbReference type="Rhea" id="RHEA:23424"/>
        <dbReference type="ChEBI" id="CHEBI:58516"/>
        <dbReference type="ChEBI" id="CHEBI:58725"/>
        <dbReference type="EC" id="5.4.2.10"/>
    </reaction>
</comment>
<dbReference type="InterPro" id="IPR016055">
    <property type="entry name" value="A-D-PHexomutase_a/b/a-I/II/III"/>
</dbReference>
<dbReference type="EC" id="5.4.2.10" evidence="6 8"/>
<dbReference type="InterPro" id="IPR005841">
    <property type="entry name" value="Alpha-D-phosphohexomutase_SF"/>
</dbReference>
<dbReference type="InterPro" id="IPR005846">
    <property type="entry name" value="A-D-PHexomutase_a/b/a-III"/>
</dbReference>
<keyword evidence="4 6" id="KW-0460">Magnesium</keyword>
<keyword evidence="5 6" id="KW-0413">Isomerase</keyword>
<organism evidence="13 14">
    <name type="scientific">Corynebacterium mucifaciens</name>
    <dbReference type="NCBI Taxonomy" id="57171"/>
    <lineage>
        <taxon>Bacteria</taxon>
        <taxon>Bacillati</taxon>
        <taxon>Actinomycetota</taxon>
        <taxon>Actinomycetes</taxon>
        <taxon>Mycobacteriales</taxon>
        <taxon>Corynebacteriaceae</taxon>
        <taxon>Corynebacterium</taxon>
    </lineage>
</organism>
<keyword evidence="14" id="KW-1185">Reference proteome</keyword>
<evidence type="ECO:0000256" key="5">
    <source>
        <dbReference type="ARBA" id="ARBA00023235"/>
    </source>
</evidence>
<dbReference type="Gene3D" id="3.40.120.10">
    <property type="entry name" value="Alpha-D-Glucose-1,6-Bisphosphate, subunit A, domain 3"/>
    <property type="match status" value="3"/>
</dbReference>
<feature type="domain" description="Alpha-D-phosphohexomutase C-terminal" evidence="9">
    <location>
        <begin position="412"/>
        <end position="478"/>
    </location>
</feature>
<name>A0ABV2NZS3_9CORY</name>
<dbReference type="PANTHER" id="PTHR42946:SF1">
    <property type="entry name" value="PHOSPHOGLUCOMUTASE (ALPHA-D-GLUCOSE-1,6-BISPHOSPHATE-DEPENDENT)"/>
    <property type="match status" value="1"/>
</dbReference>
<evidence type="ECO:0000256" key="1">
    <source>
        <dbReference type="ARBA" id="ARBA00010231"/>
    </source>
</evidence>
<dbReference type="Proteomes" id="UP001549139">
    <property type="component" value="Unassembled WGS sequence"/>
</dbReference>
<dbReference type="HAMAP" id="MF_01554_B">
    <property type="entry name" value="GlmM_B"/>
    <property type="match status" value="1"/>
</dbReference>
<dbReference type="GO" id="GO:0008966">
    <property type="term" value="F:phosphoglucosamine mutase activity"/>
    <property type="evidence" value="ECO:0007669"/>
    <property type="project" value="UniProtKB-EC"/>
</dbReference>
<reference evidence="13 14" key="1">
    <citation type="submission" date="2024-06" db="EMBL/GenBank/DDBJ databases">
        <title>Sequencing the genomes of 1000 actinobacteria strains.</title>
        <authorList>
            <person name="Klenk H.-P."/>
        </authorList>
    </citation>
    <scope>NUCLEOTIDE SEQUENCE [LARGE SCALE GENOMIC DNA]</scope>
    <source>
        <strain evidence="13 14">DSM 44265</strain>
    </source>
</reference>
<evidence type="ECO:0000256" key="4">
    <source>
        <dbReference type="ARBA" id="ARBA00022842"/>
    </source>
</evidence>
<feature type="domain" description="Alpha-D-phosphohexomutase alpha/beta/alpha" evidence="12">
    <location>
        <begin position="296"/>
        <end position="405"/>
    </location>
</feature>
<comment type="similarity">
    <text evidence="1 6 7">Belongs to the phosphohexose mutase family.</text>
</comment>
<evidence type="ECO:0000259" key="10">
    <source>
        <dbReference type="Pfam" id="PF02878"/>
    </source>
</evidence>
<keyword evidence="2 6" id="KW-0597">Phosphoprotein</keyword>
<dbReference type="Pfam" id="PF02880">
    <property type="entry name" value="PGM_PMM_III"/>
    <property type="match status" value="1"/>
</dbReference>
<dbReference type="InterPro" id="IPR006352">
    <property type="entry name" value="GlmM_bact"/>
</dbReference>
<proteinExistence type="inferred from homology"/>
<dbReference type="InterPro" id="IPR016066">
    <property type="entry name" value="A-D-PHexomutase_CS"/>
</dbReference>
<dbReference type="Pfam" id="PF02878">
    <property type="entry name" value="PGM_PMM_I"/>
    <property type="match status" value="1"/>
</dbReference>
<evidence type="ECO:0000259" key="9">
    <source>
        <dbReference type="Pfam" id="PF00408"/>
    </source>
</evidence>
<evidence type="ECO:0000256" key="7">
    <source>
        <dbReference type="RuleBase" id="RU004326"/>
    </source>
</evidence>
<dbReference type="CDD" id="cd05802">
    <property type="entry name" value="GlmM"/>
    <property type="match status" value="1"/>
</dbReference>
<keyword evidence="3 6" id="KW-0479">Metal-binding</keyword>
<evidence type="ECO:0000313" key="14">
    <source>
        <dbReference type="Proteomes" id="UP001549139"/>
    </source>
</evidence>
<dbReference type="PROSITE" id="PS00710">
    <property type="entry name" value="PGM_PMM"/>
    <property type="match status" value="1"/>
</dbReference>
<dbReference type="SUPFAM" id="SSF55957">
    <property type="entry name" value="Phosphoglucomutase, C-terminal domain"/>
    <property type="match status" value="1"/>
</dbReference>
<evidence type="ECO:0000256" key="8">
    <source>
        <dbReference type="RuleBase" id="RU004327"/>
    </source>
</evidence>
<dbReference type="PANTHER" id="PTHR42946">
    <property type="entry name" value="PHOSPHOHEXOSE MUTASE"/>
    <property type="match status" value="1"/>
</dbReference>